<feature type="domain" description="Phosphoribosyltransferase" evidence="3">
    <location>
        <begin position="8"/>
        <end position="139"/>
    </location>
</feature>
<keyword evidence="2" id="KW-0808">Transferase</keyword>
<protein>
    <recommendedName>
        <fullName evidence="3">Phosphoribosyltransferase domain-containing protein</fullName>
    </recommendedName>
</protein>
<sequence>MNKFHISYNEVHNIIQKLSVKILKDFKPDVIISITGGGLVPSRIIRNYLKCDVLCVGVKLYNADDTRNNKIVKYQWLENNLENKKVLIVDEVDDTRTTLGYVIKELKKENPKELACCVIHNKIKEKTCEIPSYCSYYVGEETDDVWIAYPWETDNINEHQKYCKK</sequence>
<gene>
    <name evidence="4" type="ORF">METZ01_LOCUS80330</name>
</gene>
<accession>A0A381UH04</accession>
<name>A0A381UH04_9ZZZZ</name>
<dbReference type="PANTHER" id="PTHR43363:SF1">
    <property type="entry name" value="HYPOXANTHINE-GUANINE PHOSPHORIBOSYLTRANSFERASE"/>
    <property type="match status" value="1"/>
</dbReference>
<proteinExistence type="predicted"/>
<dbReference type="AlphaFoldDB" id="A0A381UH04"/>
<dbReference type="SUPFAM" id="SSF53271">
    <property type="entry name" value="PRTase-like"/>
    <property type="match status" value="1"/>
</dbReference>
<organism evidence="4">
    <name type="scientific">marine metagenome</name>
    <dbReference type="NCBI Taxonomy" id="408172"/>
    <lineage>
        <taxon>unclassified sequences</taxon>
        <taxon>metagenomes</taxon>
        <taxon>ecological metagenomes</taxon>
    </lineage>
</organism>
<dbReference type="Gene3D" id="3.40.50.2020">
    <property type="match status" value="1"/>
</dbReference>
<dbReference type="GO" id="GO:0016757">
    <property type="term" value="F:glycosyltransferase activity"/>
    <property type="evidence" value="ECO:0007669"/>
    <property type="project" value="UniProtKB-KW"/>
</dbReference>
<dbReference type="EMBL" id="UINC01006429">
    <property type="protein sequence ID" value="SVA27476.1"/>
    <property type="molecule type" value="Genomic_DNA"/>
</dbReference>
<dbReference type="InterPro" id="IPR029057">
    <property type="entry name" value="PRTase-like"/>
</dbReference>
<reference evidence="4" key="1">
    <citation type="submission" date="2018-05" db="EMBL/GenBank/DDBJ databases">
        <authorList>
            <person name="Lanie J.A."/>
            <person name="Ng W.-L."/>
            <person name="Kazmierczak K.M."/>
            <person name="Andrzejewski T.M."/>
            <person name="Davidsen T.M."/>
            <person name="Wayne K.J."/>
            <person name="Tettelin H."/>
            <person name="Glass J.I."/>
            <person name="Rusch D."/>
            <person name="Podicherti R."/>
            <person name="Tsui H.-C.T."/>
            <person name="Winkler M.E."/>
        </authorList>
    </citation>
    <scope>NUCLEOTIDE SEQUENCE</scope>
</reference>
<dbReference type="Pfam" id="PF00156">
    <property type="entry name" value="Pribosyltran"/>
    <property type="match status" value="1"/>
</dbReference>
<dbReference type="PANTHER" id="PTHR43363">
    <property type="entry name" value="HYPOXANTHINE PHOSPHORIBOSYLTRANSFERASE"/>
    <property type="match status" value="1"/>
</dbReference>
<evidence type="ECO:0000313" key="4">
    <source>
        <dbReference type="EMBL" id="SVA27476.1"/>
    </source>
</evidence>
<evidence type="ECO:0000256" key="1">
    <source>
        <dbReference type="ARBA" id="ARBA00022676"/>
    </source>
</evidence>
<dbReference type="InterPro" id="IPR000836">
    <property type="entry name" value="PRTase_dom"/>
</dbReference>
<evidence type="ECO:0000259" key="3">
    <source>
        <dbReference type="Pfam" id="PF00156"/>
    </source>
</evidence>
<dbReference type="CDD" id="cd06223">
    <property type="entry name" value="PRTases_typeI"/>
    <property type="match status" value="1"/>
</dbReference>
<keyword evidence="1" id="KW-0328">Glycosyltransferase</keyword>
<evidence type="ECO:0000256" key="2">
    <source>
        <dbReference type="ARBA" id="ARBA00022679"/>
    </source>
</evidence>